<protein>
    <submittedName>
        <fullName evidence="1">Uncharacterized protein</fullName>
    </submittedName>
</protein>
<comment type="caution">
    <text evidence="1">The sequence shown here is derived from an EMBL/GenBank/DDBJ whole genome shotgun (WGS) entry which is preliminary data.</text>
</comment>
<evidence type="ECO:0000313" key="2">
    <source>
        <dbReference type="Proteomes" id="UP000051181"/>
    </source>
</evidence>
<proteinExistence type="predicted"/>
<dbReference type="GeneID" id="65918370"/>
<evidence type="ECO:0000313" key="1">
    <source>
        <dbReference type="EMBL" id="KRK14233.1"/>
    </source>
</evidence>
<dbReference type="AlphaFoldDB" id="A0A0R1EXF7"/>
<reference evidence="1 2" key="1">
    <citation type="journal article" date="2015" name="Genome Announc.">
        <title>Expanding the biotechnology potential of lactobacilli through comparative genomics of 213 strains and associated genera.</title>
        <authorList>
            <person name="Sun Z."/>
            <person name="Harris H.M."/>
            <person name="McCann A."/>
            <person name="Guo C."/>
            <person name="Argimon S."/>
            <person name="Zhang W."/>
            <person name="Yang X."/>
            <person name="Jeffery I.B."/>
            <person name="Cooney J.C."/>
            <person name="Kagawa T.F."/>
            <person name="Liu W."/>
            <person name="Song Y."/>
            <person name="Salvetti E."/>
            <person name="Wrobel A."/>
            <person name="Rasinkangas P."/>
            <person name="Parkhill J."/>
            <person name="Rea M.C."/>
            <person name="O'Sullivan O."/>
            <person name="Ritari J."/>
            <person name="Douillard F.P."/>
            <person name="Paul Ross R."/>
            <person name="Yang R."/>
            <person name="Briner A.E."/>
            <person name="Felis G.E."/>
            <person name="de Vos W.M."/>
            <person name="Barrangou R."/>
            <person name="Klaenhammer T.R."/>
            <person name="Caufield P.W."/>
            <person name="Cui Y."/>
            <person name="Zhang H."/>
            <person name="O'Toole P.W."/>
        </authorList>
    </citation>
    <scope>NUCLEOTIDE SEQUENCE [LARGE SCALE GENOMIC DNA]</scope>
    <source>
        <strain evidence="1 2">DSM 20001</strain>
    </source>
</reference>
<sequence length="67" mass="7303">MAILKTDLQIKTVGDNIDGEATHKFVNVKEGTTTEQLDKFGKTIAELANEGYSAAVTVVYDRHDYAG</sequence>
<gene>
    <name evidence="1" type="ORF">FD22_GL002587</name>
</gene>
<dbReference type="Proteomes" id="UP000051181">
    <property type="component" value="Unassembled WGS sequence"/>
</dbReference>
<accession>A0A0R1EXF7</accession>
<dbReference type="RefSeq" id="WP_010010399.1">
    <property type="nucleotide sequence ID" value="NZ_AZCN01000095.1"/>
</dbReference>
<dbReference type="EMBL" id="AZCN01000095">
    <property type="protein sequence ID" value="KRK14233.1"/>
    <property type="molecule type" value="Genomic_DNA"/>
</dbReference>
<name>A0A0R1EXF7_9LACO</name>
<organism evidence="1 2">
    <name type="scientific">Loigolactobacillus coryniformis subsp. coryniformis KCTC 3167 = DSM 20001</name>
    <dbReference type="NCBI Taxonomy" id="913848"/>
    <lineage>
        <taxon>Bacteria</taxon>
        <taxon>Bacillati</taxon>
        <taxon>Bacillota</taxon>
        <taxon>Bacilli</taxon>
        <taxon>Lactobacillales</taxon>
        <taxon>Lactobacillaceae</taxon>
        <taxon>Loigolactobacillus</taxon>
    </lineage>
</organism>
<dbReference type="PATRIC" id="fig|913848.6.peg.2635"/>